<dbReference type="EMBL" id="UOGB01000091">
    <property type="protein sequence ID" value="VAX17780.1"/>
    <property type="molecule type" value="Genomic_DNA"/>
</dbReference>
<dbReference type="GO" id="GO:0005886">
    <property type="term" value="C:plasma membrane"/>
    <property type="evidence" value="ECO:0007669"/>
    <property type="project" value="UniProtKB-SubCell"/>
</dbReference>
<evidence type="ECO:0008006" key="11">
    <source>
        <dbReference type="Google" id="ProtNLM"/>
    </source>
</evidence>
<comment type="subcellular location">
    <subcellularLocation>
        <location evidence="1">Cell membrane</location>
        <topology evidence="1">Peripheral membrane protein</topology>
        <orientation evidence="1">Cytoplasmic side</orientation>
    </subcellularLocation>
</comment>
<gene>
    <name evidence="10" type="ORF">MNBD_NITROSPINAE03-249</name>
</gene>
<organism evidence="10">
    <name type="scientific">hydrothermal vent metagenome</name>
    <dbReference type="NCBI Taxonomy" id="652676"/>
    <lineage>
        <taxon>unclassified sequences</taxon>
        <taxon>metagenomes</taxon>
        <taxon>ecological metagenomes</taxon>
    </lineage>
</organism>
<keyword evidence="3" id="KW-1003">Cell membrane</keyword>
<dbReference type="Gene3D" id="1.10.287.1700">
    <property type="match status" value="1"/>
</dbReference>
<keyword evidence="7" id="KW-0472">Membrane</keyword>
<keyword evidence="5" id="KW-1005">Bacterial flagellum biogenesis</keyword>
<reference evidence="10" key="1">
    <citation type="submission" date="2018-06" db="EMBL/GenBank/DDBJ databases">
        <authorList>
            <person name="Zhirakovskaya E."/>
        </authorList>
    </citation>
    <scope>NUCLEOTIDE SEQUENCE</scope>
</reference>
<evidence type="ECO:0000256" key="3">
    <source>
        <dbReference type="ARBA" id="ARBA00022475"/>
    </source>
</evidence>
<keyword evidence="8" id="KW-1006">Bacterial flagellum protein export</keyword>
<dbReference type="InterPro" id="IPR012823">
    <property type="entry name" value="Flagell_FliJ"/>
</dbReference>
<keyword evidence="6" id="KW-0653">Protein transport</keyword>
<dbReference type="GO" id="GO:0015031">
    <property type="term" value="P:protein transport"/>
    <property type="evidence" value="ECO:0007669"/>
    <property type="project" value="UniProtKB-KW"/>
</dbReference>
<feature type="coiled-coil region" evidence="9">
    <location>
        <begin position="107"/>
        <end position="134"/>
    </location>
</feature>
<evidence type="ECO:0000256" key="6">
    <source>
        <dbReference type="ARBA" id="ARBA00022927"/>
    </source>
</evidence>
<dbReference type="GO" id="GO:0044781">
    <property type="term" value="P:bacterial-type flagellum organization"/>
    <property type="evidence" value="ECO:0007669"/>
    <property type="project" value="UniProtKB-KW"/>
</dbReference>
<keyword evidence="4" id="KW-0145">Chemotaxis</keyword>
<evidence type="ECO:0000313" key="10">
    <source>
        <dbReference type="EMBL" id="VAX17780.1"/>
    </source>
</evidence>
<evidence type="ECO:0000256" key="8">
    <source>
        <dbReference type="ARBA" id="ARBA00023225"/>
    </source>
</evidence>
<keyword evidence="2" id="KW-0813">Transport</keyword>
<evidence type="ECO:0000256" key="2">
    <source>
        <dbReference type="ARBA" id="ARBA00022448"/>
    </source>
</evidence>
<dbReference type="Pfam" id="PF02050">
    <property type="entry name" value="FliJ"/>
    <property type="match status" value="1"/>
</dbReference>
<dbReference type="GO" id="GO:0006935">
    <property type="term" value="P:chemotaxis"/>
    <property type="evidence" value="ECO:0007669"/>
    <property type="project" value="UniProtKB-KW"/>
</dbReference>
<dbReference type="GO" id="GO:0071973">
    <property type="term" value="P:bacterial-type flagellum-dependent cell motility"/>
    <property type="evidence" value="ECO:0007669"/>
    <property type="project" value="InterPro"/>
</dbReference>
<protein>
    <recommendedName>
        <fullName evidence="11">Flagellar FliJ protein</fullName>
    </recommendedName>
</protein>
<proteinExistence type="predicted"/>
<accession>A0A3B1C4I7</accession>
<evidence type="ECO:0000256" key="1">
    <source>
        <dbReference type="ARBA" id="ARBA00004413"/>
    </source>
</evidence>
<sequence length="149" mass="18244">MFRYRLEPLLRYRKSLEDDQQRALAMANRGLYVQMNKIKELENSRQEAMTWRLKIHEVSTSSPHLLLYDKYLDGVNFDIKFHQELRRVTQLNVDLERKKLLDLVKKRRTIELHRDRLKERYNKEESRRERIENDEMAIMRAGRKDMSHA</sequence>
<evidence type="ECO:0000256" key="7">
    <source>
        <dbReference type="ARBA" id="ARBA00023136"/>
    </source>
</evidence>
<dbReference type="GO" id="GO:0009288">
    <property type="term" value="C:bacterial-type flagellum"/>
    <property type="evidence" value="ECO:0007669"/>
    <property type="project" value="InterPro"/>
</dbReference>
<keyword evidence="9" id="KW-0175">Coiled coil</keyword>
<dbReference type="InterPro" id="IPR053716">
    <property type="entry name" value="Flag_assembly_chemotaxis_eff"/>
</dbReference>
<name>A0A3B1C4I7_9ZZZZ</name>
<dbReference type="NCBIfam" id="TIGR02473">
    <property type="entry name" value="flagell_FliJ"/>
    <property type="match status" value="1"/>
</dbReference>
<dbReference type="AlphaFoldDB" id="A0A3B1C4I7"/>
<evidence type="ECO:0000256" key="5">
    <source>
        <dbReference type="ARBA" id="ARBA00022795"/>
    </source>
</evidence>
<evidence type="ECO:0000256" key="9">
    <source>
        <dbReference type="SAM" id="Coils"/>
    </source>
</evidence>
<evidence type="ECO:0000256" key="4">
    <source>
        <dbReference type="ARBA" id="ARBA00022500"/>
    </source>
</evidence>